<dbReference type="SUPFAM" id="SSF51197">
    <property type="entry name" value="Clavaminate synthase-like"/>
    <property type="match status" value="1"/>
</dbReference>
<dbReference type="STRING" id="218672.SAMN04489759_1053"/>
<evidence type="ECO:0000313" key="6">
    <source>
        <dbReference type="Proteomes" id="UP000199399"/>
    </source>
</evidence>
<feature type="domain" description="JmjC" evidence="4">
    <location>
        <begin position="101"/>
        <end position="246"/>
    </location>
</feature>
<dbReference type="EMBL" id="FNBP01000005">
    <property type="protein sequence ID" value="SDG14322.1"/>
    <property type="molecule type" value="Genomic_DNA"/>
</dbReference>
<evidence type="ECO:0000313" key="5">
    <source>
        <dbReference type="EMBL" id="SDG14322.1"/>
    </source>
</evidence>
<dbReference type="PANTHER" id="PTHR13096:SF8">
    <property type="entry name" value="RIBOSOMAL OXYGENASE 1"/>
    <property type="match status" value="1"/>
</dbReference>
<dbReference type="InterPro" id="IPR039994">
    <property type="entry name" value="NO66-like"/>
</dbReference>
<evidence type="ECO:0000256" key="1">
    <source>
        <dbReference type="ARBA" id="ARBA00001954"/>
    </source>
</evidence>
<dbReference type="PANTHER" id="PTHR13096">
    <property type="entry name" value="MINA53 MYC INDUCED NUCLEAR ANTIGEN"/>
    <property type="match status" value="1"/>
</dbReference>
<sequence>MTKTNDLTALAIRLTGPGGVQFFDTKIRERRAQAFSGALDPEAARDLMCLSALEKLLDGPDAPLEGTDIFHGGHILRLMDIHHRSNRRVSDVSAEYIAKGATLRVRDIDRSSPMLAAFTRTVSRVYAAKSQINLYLTPPATAGFPPHFDNTDVFILQVAGSKKWSLYHEYSNRVPLPDPDVAWEPERFQPLGEAETHTVKVGDVLYLPRGAMHSAVCTDEESLHLTISLKPLTVAELLQRELHRLSQIEPGLRERAVWSVDGGEAEEDDLRETMRGWLERLAGCLDPARTIAAEREALNAAEFASRSSAISDVIDRLRRRTDRSREVHEDR</sequence>
<dbReference type="RefSeq" id="WP_093741952.1">
    <property type="nucleotide sequence ID" value="NZ_FNBP01000005.1"/>
</dbReference>
<evidence type="ECO:0000259" key="4">
    <source>
        <dbReference type="PROSITE" id="PS51184"/>
    </source>
</evidence>
<dbReference type="PROSITE" id="PS51184">
    <property type="entry name" value="JMJC"/>
    <property type="match status" value="1"/>
</dbReference>
<keyword evidence="3" id="KW-0408">Iron</keyword>
<organism evidence="5 6">
    <name type="scientific">Sulfitobacter delicatus</name>
    <dbReference type="NCBI Taxonomy" id="218672"/>
    <lineage>
        <taxon>Bacteria</taxon>
        <taxon>Pseudomonadati</taxon>
        <taxon>Pseudomonadota</taxon>
        <taxon>Alphaproteobacteria</taxon>
        <taxon>Rhodobacterales</taxon>
        <taxon>Roseobacteraceae</taxon>
        <taxon>Sulfitobacter</taxon>
    </lineage>
</organism>
<gene>
    <name evidence="5" type="ORF">SAMN04489759_1053</name>
</gene>
<keyword evidence="6" id="KW-1185">Reference proteome</keyword>
<accession>A0A1G7RU99</accession>
<evidence type="ECO:0000256" key="3">
    <source>
        <dbReference type="ARBA" id="ARBA00023004"/>
    </source>
</evidence>
<reference evidence="6" key="1">
    <citation type="submission" date="2016-10" db="EMBL/GenBank/DDBJ databases">
        <authorList>
            <person name="Varghese N."/>
            <person name="Submissions S."/>
        </authorList>
    </citation>
    <scope>NUCLEOTIDE SEQUENCE [LARGE SCALE GENOMIC DNA]</scope>
    <source>
        <strain evidence="6">DSM 16477</strain>
    </source>
</reference>
<dbReference type="OrthoDB" id="9764016at2"/>
<dbReference type="InterPro" id="IPR003347">
    <property type="entry name" value="JmjC_dom"/>
</dbReference>
<evidence type="ECO:0000256" key="2">
    <source>
        <dbReference type="ARBA" id="ARBA00022723"/>
    </source>
</evidence>
<dbReference type="Proteomes" id="UP000199399">
    <property type="component" value="Unassembled WGS sequence"/>
</dbReference>
<comment type="cofactor">
    <cofactor evidence="1">
        <name>Fe(2+)</name>
        <dbReference type="ChEBI" id="CHEBI:29033"/>
    </cofactor>
</comment>
<keyword evidence="2" id="KW-0479">Metal-binding</keyword>
<proteinExistence type="predicted"/>
<dbReference type="GO" id="GO:0046872">
    <property type="term" value="F:metal ion binding"/>
    <property type="evidence" value="ECO:0007669"/>
    <property type="project" value="UniProtKB-KW"/>
</dbReference>
<dbReference type="Pfam" id="PF08007">
    <property type="entry name" value="JmjC_2"/>
    <property type="match status" value="1"/>
</dbReference>
<protein>
    <submittedName>
        <fullName evidence="5">Cupin superfamily protein</fullName>
    </submittedName>
</protein>
<dbReference type="Gene3D" id="2.60.120.650">
    <property type="entry name" value="Cupin"/>
    <property type="match status" value="1"/>
</dbReference>
<name>A0A1G7RU99_9RHOB</name>
<dbReference type="AlphaFoldDB" id="A0A1G7RU99"/>